<protein>
    <submittedName>
        <fullName evidence="4">Uncharacterized protein</fullName>
    </submittedName>
</protein>
<dbReference type="InterPro" id="IPR036084">
    <property type="entry name" value="Ser_inhib-like_sf"/>
</dbReference>
<sequence>MFYDQEVDLQIKNGHWVNADDLHRNGAPNKEEEESVISAPERLDRDGHPKKLEHVCPPEQHPQDQCLNELSCNNVLNISKPTSSISLALSYCENGCACNPGYARSIDGRTCVQKSDCHQSVISAPKESTEGEHKCPPQQHSQEQCWNELSCAHVVDNHEPPTGPIALTFNPCRNGCTCDSVLLIAFDFCRCQIFSIVSPINCHLCFRFGISIVVFCIFSILNREKYIFQGSREGLRSYTDLYRKHGKVWSIVTSGCLTSSIASTLNDTRGLGYIPPTTSQANDRFIYVCLLINHNALKHWFFSGLIL</sequence>
<dbReference type="Gene3D" id="2.10.25.10">
    <property type="entry name" value="Laminin"/>
    <property type="match status" value="1"/>
</dbReference>
<dbReference type="GO" id="GO:0004867">
    <property type="term" value="F:serine-type endopeptidase inhibitor activity"/>
    <property type="evidence" value="ECO:0007669"/>
    <property type="project" value="UniProtKB-KW"/>
</dbReference>
<dbReference type="Proteomes" id="UP000887565">
    <property type="component" value="Unplaced"/>
</dbReference>
<dbReference type="WBParaSite" id="nRc.2.0.1.t39422-RA">
    <property type="protein sequence ID" value="nRc.2.0.1.t39422-RA"/>
    <property type="gene ID" value="nRc.2.0.1.g39422"/>
</dbReference>
<evidence type="ECO:0000313" key="3">
    <source>
        <dbReference type="Proteomes" id="UP000887565"/>
    </source>
</evidence>
<evidence type="ECO:0000256" key="1">
    <source>
        <dbReference type="ARBA" id="ARBA00022900"/>
    </source>
</evidence>
<organism evidence="3 4">
    <name type="scientific">Romanomermis culicivorax</name>
    <name type="common">Nematode worm</name>
    <dbReference type="NCBI Taxonomy" id="13658"/>
    <lineage>
        <taxon>Eukaryota</taxon>
        <taxon>Metazoa</taxon>
        <taxon>Ecdysozoa</taxon>
        <taxon>Nematoda</taxon>
        <taxon>Enoplea</taxon>
        <taxon>Dorylaimia</taxon>
        <taxon>Mermithida</taxon>
        <taxon>Mermithoidea</taxon>
        <taxon>Mermithidae</taxon>
        <taxon>Romanomermis</taxon>
    </lineage>
</organism>
<name>A0A915KNU6_ROMCU</name>
<proteinExistence type="predicted"/>
<dbReference type="SUPFAM" id="SSF57567">
    <property type="entry name" value="Serine protease inhibitors"/>
    <property type="match status" value="1"/>
</dbReference>
<feature type="region of interest" description="Disordered" evidence="2">
    <location>
        <begin position="20"/>
        <end position="48"/>
    </location>
</feature>
<dbReference type="AlphaFoldDB" id="A0A915KNU6"/>
<keyword evidence="3" id="KW-1185">Reference proteome</keyword>
<evidence type="ECO:0000313" key="4">
    <source>
        <dbReference type="WBParaSite" id="nRc.2.0.1.t39422-RA"/>
    </source>
</evidence>
<keyword evidence="1" id="KW-0722">Serine protease inhibitor</keyword>
<evidence type="ECO:0000256" key="2">
    <source>
        <dbReference type="SAM" id="MobiDB-lite"/>
    </source>
</evidence>
<accession>A0A915KNU6</accession>
<reference evidence="4" key="1">
    <citation type="submission" date="2022-11" db="UniProtKB">
        <authorList>
            <consortium name="WormBaseParasite"/>
        </authorList>
    </citation>
    <scope>IDENTIFICATION</scope>
</reference>
<keyword evidence="1" id="KW-0646">Protease inhibitor</keyword>